<accession>A0ABW3T4E1</accession>
<feature type="domain" description="DUF4440" evidence="2">
    <location>
        <begin position="168"/>
        <end position="266"/>
    </location>
</feature>
<keyword evidence="4" id="KW-1185">Reference proteome</keyword>
<dbReference type="Proteomes" id="UP001597216">
    <property type="component" value="Unassembled WGS sequence"/>
</dbReference>
<gene>
    <name evidence="3" type="ORF">ACFQ27_14120</name>
</gene>
<dbReference type="RefSeq" id="WP_377354031.1">
    <property type="nucleotide sequence ID" value="NZ_JBHTLQ010000033.1"/>
</dbReference>
<reference evidence="4" key="1">
    <citation type="journal article" date="2019" name="Int. J. Syst. Evol. Microbiol.">
        <title>The Global Catalogue of Microorganisms (GCM) 10K type strain sequencing project: providing services to taxonomists for standard genome sequencing and annotation.</title>
        <authorList>
            <consortium name="The Broad Institute Genomics Platform"/>
            <consortium name="The Broad Institute Genome Sequencing Center for Infectious Disease"/>
            <person name="Wu L."/>
            <person name="Ma J."/>
        </authorList>
    </citation>
    <scope>NUCLEOTIDE SEQUENCE [LARGE SCALE GENOMIC DNA]</scope>
    <source>
        <strain evidence="4">CCUG 55074</strain>
    </source>
</reference>
<comment type="caution">
    <text evidence="3">The sequence shown here is derived from an EMBL/GenBank/DDBJ whole genome shotgun (WGS) entry which is preliminary data.</text>
</comment>
<dbReference type="EMBL" id="JBHTLQ010000033">
    <property type="protein sequence ID" value="MFD1191721.1"/>
    <property type="molecule type" value="Genomic_DNA"/>
</dbReference>
<evidence type="ECO:0000313" key="4">
    <source>
        <dbReference type="Proteomes" id="UP001597216"/>
    </source>
</evidence>
<sequence length="279" mass="29300">MRAFRPLAALLAVLATPALAKPAADPAQVVAAERAFAADGLALGIKQSFLKWSAPEAILFAPDPVKAQDLYGSRPDKANPPLVWWPVFAGISRGGDLGFTTGPATFDGKPSGWYFTVWARQADGGWKWVYDGGVPAAHGDAPPQGSAPVLLAPATGPSSYPEGAISAVKAAEARLAAKARTDVVAAYKTALLPQAHVMGSDQPPAATPQAVAAELARRPKAIRFSPLGGSVAVLGDLAWTYGDAAWEGGRGHYVRIWRHDRDGWRIAFDEILEAPPPKA</sequence>
<evidence type="ECO:0000313" key="3">
    <source>
        <dbReference type="EMBL" id="MFD1191721.1"/>
    </source>
</evidence>
<proteinExistence type="predicted"/>
<dbReference type="InterPro" id="IPR032710">
    <property type="entry name" value="NTF2-like_dom_sf"/>
</dbReference>
<dbReference type="SUPFAM" id="SSF54427">
    <property type="entry name" value="NTF2-like"/>
    <property type="match status" value="1"/>
</dbReference>
<dbReference type="InterPro" id="IPR027843">
    <property type="entry name" value="DUF4440"/>
</dbReference>
<keyword evidence="1" id="KW-0732">Signal</keyword>
<name>A0ABW3T4E1_9CAUL</name>
<evidence type="ECO:0000259" key="2">
    <source>
        <dbReference type="Pfam" id="PF14534"/>
    </source>
</evidence>
<dbReference type="Gene3D" id="3.10.450.50">
    <property type="match status" value="2"/>
</dbReference>
<feature type="signal peptide" evidence="1">
    <location>
        <begin position="1"/>
        <end position="20"/>
    </location>
</feature>
<dbReference type="Pfam" id="PF14534">
    <property type="entry name" value="DUF4440"/>
    <property type="match status" value="1"/>
</dbReference>
<protein>
    <submittedName>
        <fullName evidence="3">Nuclear transport factor 2 family protein</fullName>
    </submittedName>
</protein>
<evidence type="ECO:0000256" key="1">
    <source>
        <dbReference type="SAM" id="SignalP"/>
    </source>
</evidence>
<feature type="chain" id="PRO_5045654559" evidence="1">
    <location>
        <begin position="21"/>
        <end position="279"/>
    </location>
</feature>
<organism evidence="3 4">
    <name type="scientific">Phenylobacterium conjunctum</name>
    <dbReference type="NCBI Taxonomy" id="1298959"/>
    <lineage>
        <taxon>Bacteria</taxon>
        <taxon>Pseudomonadati</taxon>
        <taxon>Pseudomonadota</taxon>
        <taxon>Alphaproteobacteria</taxon>
        <taxon>Caulobacterales</taxon>
        <taxon>Caulobacteraceae</taxon>
        <taxon>Phenylobacterium</taxon>
    </lineage>
</organism>